<evidence type="ECO:0000313" key="1">
    <source>
        <dbReference type="EMBL" id="STJ15354.1"/>
    </source>
</evidence>
<dbReference type="AlphaFoldDB" id="A0A376VWY0"/>
<reference evidence="1 2" key="1">
    <citation type="submission" date="2018-06" db="EMBL/GenBank/DDBJ databases">
        <authorList>
            <consortium name="Pathogen Informatics"/>
            <person name="Doyle S."/>
        </authorList>
    </citation>
    <scope>NUCLEOTIDE SEQUENCE [LARGE SCALE GENOMIC DNA]</scope>
    <source>
        <strain evidence="1 2">NCTC9081</strain>
    </source>
</reference>
<organism evidence="1 2">
    <name type="scientific">Escherichia coli</name>
    <dbReference type="NCBI Taxonomy" id="562"/>
    <lineage>
        <taxon>Bacteria</taxon>
        <taxon>Pseudomonadati</taxon>
        <taxon>Pseudomonadota</taxon>
        <taxon>Gammaproteobacteria</taxon>
        <taxon>Enterobacterales</taxon>
        <taxon>Enterobacteriaceae</taxon>
        <taxon>Escherichia</taxon>
    </lineage>
</organism>
<protein>
    <submittedName>
        <fullName evidence="1">Uncharacterized protein</fullName>
    </submittedName>
</protein>
<dbReference type="EMBL" id="UGCV01000008">
    <property type="protein sequence ID" value="STJ15354.1"/>
    <property type="molecule type" value="Genomic_DNA"/>
</dbReference>
<proteinExistence type="predicted"/>
<evidence type="ECO:0000313" key="2">
    <source>
        <dbReference type="Proteomes" id="UP000254716"/>
    </source>
</evidence>
<sequence>MAIGARFNDPGVTVADEYTDTRKREDNQRQHRFITEQTAQLFDTQIKNIT</sequence>
<accession>A0A376VWY0</accession>
<name>A0A376VWY0_ECOLX</name>
<dbReference type="Proteomes" id="UP000254716">
    <property type="component" value="Unassembled WGS sequence"/>
</dbReference>
<gene>
    <name evidence="1" type="ORF">NCTC9081_00705</name>
</gene>